<feature type="region of interest" description="Disordered" evidence="1">
    <location>
        <begin position="70"/>
        <end position="99"/>
    </location>
</feature>
<name>A0A9Q8SC83_9PEZI</name>
<feature type="compositionally biased region" description="Basic and acidic residues" evidence="1">
    <location>
        <begin position="79"/>
        <end position="99"/>
    </location>
</feature>
<dbReference type="PROSITE" id="PS51257">
    <property type="entry name" value="PROKAR_LIPOPROTEIN"/>
    <property type="match status" value="1"/>
</dbReference>
<dbReference type="RefSeq" id="XP_049136369.1">
    <property type="nucleotide sequence ID" value="XM_049280412.1"/>
</dbReference>
<evidence type="ECO:0000313" key="3">
    <source>
        <dbReference type="Proteomes" id="UP000830671"/>
    </source>
</evidence>
<dbReference type="GeneID" id="73335422"/>
<dbReference type="KEGG" id="clup:CLUP02_01371"/>
<sequence>MIRIPGKKRAWWQLAGAQVVLGCASPPGLLIMWNEKSTFCQVLCVLWYVDLMIFLSHRLVAPCRTPDTDNRHRVPMPMHESDSSRSKYLERGERGIVQR</sequence>
<evidence type="ECO:0000313" key="2">
    <source>
        <dbReference type="EMBL" id="UQC74719.1"/>
    </source>
</evidence>
<dbReference type="AlphaFoldDB" id="A0A9Q8SC83"/>
<evidence type="ECO:0000256" key="1">
    <source>
        <dbReference type="SAM" id="MobiDB-lite"/>
    </source>
</evidence>
<gene>
    <name evidence="2" type="ORF">CLUP02_01371</name>
</gene>
<dbReference type="EMBL" id="CP019471">
    <property type="protein sequence ID" value="UQC74719.1"/>
    <property type="molecule type" value="Genomic_DNA"/>
</dbReference>
<dbReference type="Proteomes" id="UP000830671">
    <property type="component" value="Chromosome 1"/>
</dbReference>
<proteinExistence type="predicted"/>
<accession>A0A9Q8SC83</accession>
<keyword evidence="3" id="KW-1185">Reference proteome</keyword>
<organism evidence="2 3">
    <name type="scientific">Colletotrichum lupini</name>
    <dbReference type="NCBI Taxonomy" id="145971"/>
    <lineage>
        <taxon>Eukaryota</taxon>
        <taxon>Fungi</taxon>
        <taxon>Dikarya</taxon>
        <taxon>Ascomycota</taxon>
        <taxon>Pezizomycotina</taxon>
        <taxon>Sordariomycetes</taxon>
        <taxon>Hypocreomycetidae</taxon>
        <taxon>Glomerellales</taxon>
        <taxon>Glomerellaceae</taxon>
        <taxon>Colletotrichum</taxon>
        <taxon>Colletotrichum acutatum species complex</taxon>
    </lineage>
</organism>
<protein>
    <submittedName>
        <fullName evidence="2">Uncharacterized protein</fullName>
    </submittedName>
</protein>
<reference evidence="2" key="1">
    <citation type="journal article" date="2021" name="Mol. Plant Microbe Interact.">
        <title>Complete Genome Sequence of the Plant-Pathogenic Fungus Colletotrichum lupini.</title>
        <authorList>
            <person name="Baroncelli R."/>
            <person name="Pensec F."/>
            <person name="Da Lio D."/>
            <person name="Boufleur T."/>
            <person name="Vicente I."/>
            <person name="Sarrocco S."/>
            <person name="Picot A."/>
            <person name="Baraldi E."/>
            <person name="Sukno S."/>
            <person name="Thon M."/>
            <person name="Le Floch G."/>
        </authorList>
    </citation>
    <scope>NUCLEOTIDE SEQUENCE</scope>
    <source>
        <strain evidence="2">IMI 504893</strain>
    </source>
</reference>